<dbReference type="EMBL" id="ML208721">
    <property type="protein sequence ID" value="TFK60886.1"/>
    <property type="molecule type" value="Genomic_DNA"/>
</dbReference>
<feature type="non-terminal residue" evidence="1">
    <location>
        <position position="1"/>
    </location>
</feature>
<name>A0ACD3A5G7_9AGAR</name>
<gene>
    <name evidence="1" type="ORF">BDN72DRAFT_751234</name>
</gene>
<protein>
    <submittedName>
        <fullName evidence="1">Uncharacterized protein</fullName>
    </submittedName>
</protein>
<feature type="non-terminal residue" evidence="1">
    <location>
        <position position="71"/>
    </location>
</feature>
<evidence type="ECO:0000313" key="2">
    <source>
        <dbReference type="Proteomes" id="UP000308600"/>
    </source>
</evidence>
<organism evidence="1 2">
    <name type="scientific">Pluteus cervinus</name>
    <dbReference type="NCBI Taxonomy" id="181527"/>
    <lineage>
        <taxon>Eukaryota</taxon>
        <taxon>Fungi</taxon>
        <taxon>Dikarya</taxon>
        <taxon>Basidiomycota</taxon>
        <taxon>Agaricomycotina</taxon>
        <taxon>Agaricomycetes</taxon>
        <taxon>Agaricomycetidae</taxon>
        <taxon>Agaricales</taxon>
        <taxon>Pluteineae</taxon>
        <taxon>Pluteaceae</taxon>
        <taxon>Pluteus</taxon>
    </lineage>
</organism>
<proteinExistence type="predicted"/>
<reference evidence="1 2" key="1">
    <citation type="journal article" date="2019" name="Nat. Ecol. Evol.">
        <title>Megaphylogeny resolves global patterns of mushroom evolution.</title>
        <authorList>
            <person name="Varga T."/>
            <person name="Krizsan K."/>
            <person name="Foldi C."/>
            <person name="Dima B."/>
            <person name="Sanchez-Garcia M."/>
            <person name="Sanchez-Ramirez S."/>
            <person name="Szollosi G.J."/>
            <person name="Szarkandi J.G."/>
            <person name="Papp V."/>
            <person name="Albert L."/>
            <person name="Andreopoulos W."/>
            <person name="Angelini C."/>
            <person name="Antonin V."/>
            <person name="Barry K.W."/>
            <person name="Bougher N.L."/>
            <person name="Buchanan P."/>
            <person name="Buyck B."/>
            <person name="Bense V."/>
            <person name="Catcheside P."/>
            <person name="Chovatia M."/>
            <person name="Cooper J."/>
            <person name="Damon W."/>
            <person name="Desjardin D."/>
            <person name="Finy P."/>
            <person name="Geml J."/>
            <person name="Haridas S."/>
            <person name="Hughes K."/>
            <person name="Justo A."/>
            <person name="Karasinski D."/>
            <person name="Kautmanova I."/>
            <person name="Kiss B."/>
            <person name="Kocsube S."/>
            <person name="Kotiranta H."/>
            <person name="LaButti K.M."/>
            <person name="Lechner B.E."/>
            <person name="Liimatainen K."/>
            <person name="Lipzen A."/>
            <person name="Lukacs Z."/>
            <person name="Mihaltcheva S."/>
            <person name="Morgado L.N."/>
            <person name="Niskanen T."/>
            <person name="Noordeloos M.E."/>
            <person name="Ohm R.A."/>
            <person name="Ortiz-Santana B."/>
            <person name="Ovrebo C."/>
            <person name="Racz N."/>
            <person name="Riley R."/>
            <person name="Savchenko A."/>
            <person name="Shiryaev A."/>
            <person name="Soop K."/>
            <person name="Spirin V."/>
            <person name="Szebenyi C."/>
            <person name="Tomsovsky M."/>
            <person name="Tulloss R.E."/>
            <person name="Uehling J."/>
            <person name="Grigoriev I.V."/>
            <person name="Vagvolgyi C."/>
            <person name="Papp T."/>
            <person name="Martin F.M."/>
            <person name="Miettinen O."/>
            <person name="Hibbett D.S."/>
            <person name="Nagy L.G."/>
        </authorList>
    </citation>
    <scope>NUCLEOTIDE SEQUENCE [LARGE SCALE GENOMIC DNA]</scope>
    <source>
        <strain evidence="1 2">NL-1719</strain>
    </source>
</reference>
<dbReference type="Proteomes" id="UP000308600">
    <property type="component" value="Unassembled WGS sequence"/>
</dbReference>
<keyword evidence="2" id="KW-1185">Reference proteome</keyword>
<evidence type="ECO:0000313" key="1">
    <source>
        <dbReference type="EMBL" id="TFK60886.1"/>
    </source>
</evidence>
<sequence length="71" mass="7926">LCSLRTLRNSLAPVSQIPTELLSKIFVHSQDCGDISIVGEIDLTTRLPISWVCRHWREIALATPALWTVIA</sequence>
<accession>A0ACD3A5G7</accession>